<reference evidence="1" key="1">
    <citation type="submission" date="2020-08" db="EMBL/GenBank/DDBJ databases">
        <title>Plant Genome Project.</title>
        <authorList>
            <person name="Zhang R.-G."/>
        </authorList>
    </citation>
    <scope>NUCLEOTIDE SEQUENCE</scope>
    <source>
        <strain evidence="1">WSP0</strain>
        <tissue evidence="1">Leaf</tissue>
    </source>
</reference>
<organism evidence="1 2">
    <name type="scientific">Rhododendron griersonianum</name>
    <dbReference type="NCBI Taxonomy" id="479676"/>
    <lineage>
        <taxon>Eukaryota</taxon>
        <taxon>Viridiplantae</taxon>
        <taxon>Streptophyta</taxon>
        <taxon>Embryophyta</taxon>
        <taxon>Tracheophyta</taxon>
        <taxon>Spermatophyta</taxon>
        <taxon>Magnoliopsida</taxon>
        <taxon>eudicotyledons</taxon>
        <taxon>Gunneridae</taxon>
        <taxon>Pentapetalae</taxon>
        <taxon>asterids</taxon>
        <taxon>Ericales</taxon>
        <taxon>Ericaceae</taxon>
        <taxon>Ericoideae</taxon>
        <taxon>Rhodoreae</taxon>
        <taxon>Rhododendron</taxon>
    </lineage>
</organism>
<proteinExistence type="predicted"/>
<gene>
    <name evidence="1" type="ORF">RHGRI_015644</name>
</gene>
<accession>A0AAV6KEL6</accession>
<name>A0AAV6KEL6_9ERIC</name>
<protein>
    <submittedName>
        <fullName evidence="1">Uncharacterized protein</fullName>
    </submittedName>
</protein>
<comment type="caution">
    <text evidence="1">The sequence shown here is derived from an EMBL/GenBank/DDBJ whole genome shotgun (WGS) entry which is preliminary data.</text>
</comment>
<evidence type="ECO:0000313" key="1">
    <source>
        <dbReference type="EMBL" id="KAG5550754.1"/>
    </source>
</evidence>
<dbReference type="Proteomes" id="UP000823749">
    <property type="component" value="Chromosome 5"/>
</dbReference>
<evidence type="ECO:0000313" key="2">
    <source>
        <dbReference type="Proteomes" id="UP000823749"/>
    </source>
</evidence>
<dbReference type="AlphaFoldDB" id="A0AAV6KEL6"/>
<dbReference type="EMBL" id="JACTNZ010000005">
    <property type="protein sequence ID" value="KAG5550754.1"/>
    <property type="molecule type" value="Genomic_DNA"/>
</dbReference>
<keyword evidence="2" id="KW-1185">Reference proteome</keyword>
<sequence>MIKKYQVPSLSLYEICYRLLLSLYKCQDPLPLSLSLHPLLTKSNNHPINFPEKLSPDVLEQMKAPHMNDGTPEIWSAAELDAADGVLFEIRSALELEAAAGPQTNRSLSL</sequence>